<evidence type="ECO:0000256" key="11">
    <source>
        <dbReference type="ARBA" id="ARBA00034808"/>
    </source>
</evidence>
<evidence type="ECO:0000256" key="9">
    <source>
        <dbReference type="ARBA" id="ARBA00023235"/>
    </source>
</evidence>
<dbReference type="Proteomes" id="UP000824125">
    <property type="component" value="Unassembled WGS sequence"/>
</dbReference>
<accession>A0A9D1MU35</accession>
<dbReference type="InterPro" id="IPR014016">
    <property type="entry name" value="UvrD-like_ATP-bd"/>
</dbReference>
<keyword evidence="5 13" id="KW-0347">Helicase</keyword>
<dbReference type="InterPro" id="IPR027417">
    <property type="entry name" value="P-loop_NTPase"/>
</dbReference>
<dbReference type="GO" id="GO:0003677">
    <property type="term" value="F:DNA binding"/>
    <property type="evidence" value="ECO:0007669"/>
    <property type="project" value="UniProtKB-KW"/>
</dbReference>
<evidence type="ECO:0000256" key="8">
    <source>
        <dbReference type="ARBA" id="ARBA00023204"/>
    </source>
</evidence>
<dbReference type="GO" id="GO:0005829">
    <property type="term" value="C:cytosol"/>
    <property type="evidence" value="ECO:0007669"/>
    <property type="project" value="TreeGrafter"/>
</dbReference>
<keyword evidence="3" id="KW-0227">DNA damage</keyword>
<dbReference type="GO" id="GO:0016787">
    <property type="term" value="F:hydrolase activity"/>
    <property type="evidence" value="ECO:0007669"/>
    <property type="project" value="UniProtKB-UniRule"/>
</dbReference>
<dbReference type="AlphaFoldDB" id="A0A9D1MU35"/>
<evidence type="ECO:0000313" key="17">
    <source>
        <dbReference type="EMBL" id="HIU69022.1"/>
    </source>
</evidence>
<dbReference type="InterPro" id="IPR013986">
    <property type="entry name" value="DExx_box_DNA_helicase_dom_sf"/>
</dbReference>
<dbReference type="PANTHER" id="PTHR11070">
    <property type="entry name" value="UVRD / RECB / PCRA DNA HELICASE FAMILY MEMBER"/>
    <property type="match status" value="1"/>
</dbReference>
<reference evidence="17" key="1">
    <citation type="submission" date="2020-10" db="EMBL/GenBank/DDBJ databases">
        <authorList>
            <person name="Gilroy R."/>
        </authorList>
    </citation>
    <scope>NUCLEOTIDE SEQUENCE</scope>
    <source>
        <strain evidence="17">CHK176-6737</strain>
    </source>
</reference>
<keyword evidence="4 13" id="KW-0378">Hydrolase</keyword>
<dbReference type="InterPro" id="IPR000212">
    <property type="entry name" value="DNA_helicase_UvrD/REP"/>
</dbReference>
<name>A0A9D1MU35_9FIRM</name>
<evidence type="ECO:0000256" key="2">
    <source>
        <dbReference type="ARBA" id="ARBA00022741"/>
    </source>
</evidence>
<evidence type="ECO:0000259" key="15">
    <source>
        <dbReference type="PROSITE" id="PS51198"/>
    </source>
</evidence>
<evidence type="ECO:0000256" key="14">
    <source>
        <dbReference type="SAM" id="MobiDB-lite"/>
    </source>
</evidence>
<dbReference type="Gene3D" id="3.40.50.300">
    <property type="entry name" value="P-loop containing nucleotide triphosphate hydrolases"/>
    <property type="match status" value="2"/>
</dbReference>
<dbReference type="EMBL" id="DVNM01000019">
    <property type="protein sequence ID" value="HIU69022.1"/>
    <property type="molecule type" value="Genomic_DNA"/>
</dbReference>
<dbReference type="GO" id="GO:0033202">
    <property type="term" value="C:DNA helicase complex"/>
    <property type="evidence" value="ECO:0007669"/>
    <property type="project" value="TreeGrafter"/>
</dbReference>
<proteinExistence type="inferred from homology"/>
<dbReference type="Pfam" id="PF13361">
    <property type="entry name" value="UvrD_C"/>
    <property type="match status" value="1"/>
</dbReference>
<feature type="binding site" evidence="13">
    <location>
        <begin position="22"/>
        <end position="29"/>
    </location>
    <ligand>
        <name>ATP</name>
        <dbReference type="ChEBI" id="CHEBI:30616"/>
    </ligand>
</feature>
<dbReference type="CDD" id="cd17932">
    <property type="entry name" value="DEXQc_UvrD"/>
    <property type="match status" value="1"/>
</dbReference>
<dbReference type="FunFam" id="3.40.50.300:FF:001201">
    <property type="entry name" value="ATP-dependent DNA helicase UvrD2"/>
    <property type="match status" value="1"/>
</dbReference>
<evidence type="ECO:0000313" key="18">
    <source>
        <dbReference type="Proteomes" id="UP000824125"/>
    </source>
</evidence>
<dbReference type="Gene3D" id="1.10.10.160">
    <property type="match status" value="1"/>
</dbReference>
<evidence type="ECO:0000259" key="16">
    <source>
        <dbReference type="PROSITE" id="PS51217"/>
    </source>
</evidence>
<dbReference type="Pfam" id="PF00580">
    <property type="entry name" value="UvrD-helicase"/>
    <property type="match status" value="1"/>
</dbReference>
<dbReference type="PANTHER" id="PTHR11070:SF2">
    <property type="entry name" value="ATP-DEPENDENT DNA HELICASE SRS2"/>
    <property type="match status" value="1"/>
</dbReference>
<dbReference type="GO" id="GO:0005524">
    <property type="term" value="F:ATP binding"/>
    <property type="evidence" value="ECO:0007669"/>
    <property type="project" value="UniProtKB-UniRule"/>
</dbReference>
<dbReference type="InterPro" id="IPR014017">
    <property type="entry name" value="DNA_helicase_UvrD-like_C"/>
</dbReference>
<dbReference type="PROSITE" id="PS51198">
    <property type="entry name" value="UVRD_HELICASE_ATP_BIND"/>
    <property type="match status" value="1"/>
</dbReference>
<keyword evidence="6 13" id="KW-0067">ATP-binding</keyword>
<dbReference type="FunFam" id="1.10.486.10:FF:000003">
    <property type="entry name" value="ATP-dependent DNA helicase"/>
    <property type="match status" value="1"/>
</dbReference>
<evidence type="ECO:0000256" key="7">
    <source>
        <dbReference type="ARBA" id="ARBA00023125"/>
    </source>
</evidence>
<dbReference type="GO" id="GO:0043138">
    <property type="term" value="F:3'-5' DNA helicase activity"/>
    <property type="evidence" value="ECO:0007669"/>
    <property type="project" value="UniProtKB-EC"/>
</dbReference>
<evidence type="ECO:0000256" key="13">
    <source>
        <dbReference type="PROSITE-ProRule" id="PRU00560"/>
    </source>
</evidence>
<evidence type="ECO:0000256" key="1">
    <source>
        <dbReference type="ARBA" id="ARBA00009922"/>
    </source>
</evidence>
<keyword evidence="8" id="KW-0234">DNA repair</keyword>
<comment type="caution">
    <text evidence="17">The sequence shown here is derived from an EMBL/GenBank/DDBJ whole genome shotgun (WGS) entry which is preliminary data.</text>
</comment>
<gene>
    <name evidence="17" type="ORF">IAD23_03615</name>
</gene>
<evidence type="ECO:0000256" key="4">
    <source>
        <dbReference type="ARBA" id="ARBA00022801"/>
    </source>
</evidence>
<dbReference type="Pfam" id="PF21196">
    <property type="entry name" value="PcrA_UvrD_tudor"/>
    <property type="match status" value="1"/>
</dbReference>
<feature type="domain" description="UvrD-like helicase C-terminal" evidence="16">
    <location>
        <begin position="282"/>
        <end position="557"/>
    </location>
</feature>
<protein>
    <recommendedName>
        <fullName evidence="11">DNA 3'-5' helicase</fullName>
        <ecNumber evidence="11">5.6.2.4</ecNumber>
    </recommendedName>
</protein>
<dbReference type="SUPFAM" id="SSF52540">
    <property type="entry name" value="P-loop containing nucleoside triphosphate hydrolases"/>
    <property type="match status" value="1"/>
</dbReference>
<evidence type="ECO:0000256" key="3">
    <source>
        <dbReference type="ARBA" id="ARBA00022763"/>
    </source>
</evidence>
<keyword evidence="9" id="KW-0413">Isomerase</keyword>
<dbReference type="GO" id="GO:0000725">
    <property type="term" value="P:recombinational repair"/>
    <property type="evidence" value="ECO:0007669"/>
    <property type="project" value="TreeGrafter"/>
</dbReference>
<feature type="region of interest" description="Disordered" evidence="14">
    <location>
        <begin position="648"/>
        <end position="674"/>
    </location>
</feature>
<keyword evidence="2 13" id="KW-0547">Nucleotide-binding</keyword>
<feature type="domain" description="UvrD-like helicase ATP-binding" evidence="15">
    <location>
        <begin position="1"/>
        <end position="281"/>
    </location>
</feature>
<evidence type="ECO:0000256" key="12">
    <source>
        <dbReference type="ARBA" id="ARBA00048988"/>
    </source>
</evidence>
<comment type="catalytic activity">
    <reaction evidence="12">
        <text>ATP + H2O = ADP + phosphate + H(+)</text>
        <dbReference type="Rhea" id="RHEA:13065"/>
        <dbReference type="ChEBI" id="CHEBI:15377"/>
        <dbReference type="ChEBI" id="CHEBI:15378"/>
        <dbReference type="ChEBI" id="CHEBI:30616"/>
        <dbReference type="ChEBI" id="CHEBI:43474"/>
        <dbReference type="ChEBI" id="CHEBI:456216"/>
        <dbReference type="EC" id="5.6.2.4"/>
    </reaction>
</comment>
<reference evidence="17" key="2">
    <citation type="journal article" date="2021" name="PeerJ">
        <title>Extensive microbial diversity within the chicken gut microbiome revealed by metagenomics and culture.</title>
        <authorList>
            <person name="Gilroy R."/>
            <person name="Ravi A."/>
            <person name="Getino M."/>
            <person name="Pursley I."/>
            <person name="Horton D.L."/>
            <person name="Alikhan N.F."/>
            <person name="Baker D."/>
            <person name="Gharbi K."/>
            <person name="Hall N."/>
            <person name="Watson M."/>
            <person name="Adriaenssens E.M."/>
            <person name="Foster-Nyarko E."/>
            <person name="Jarju S."/>
            <person name="Secka A."/>
            <person name="Antonio M."/>
            <person name="Oren A."/>
            <person name="Chaudhuri R.R."/>
            <person name="La Ragione R."/>
            <person name="Hildebrand F."/>
            <person name="Pallen M.J."/>
        </authorList>
    </citation>
    <scope>NUCLEOTIDE SEQUENCE</scope>
    <source>
        <strain evidence="17">CHK176-6737</strain>
    </source>
</reference>
<evidence type="ECO:0000256" key="6">
    <source>
        <dbReference type="ARBA" id="ARBA00022840"/>
    </source>
</evidence>
<dbReference type="PROSITE" id="PS51217">
    <property type="entry name" value="UVRD_HELICASE_CTER"/>
    <property type="match status" value="1"/>
</dbReference>
<evidence type="ECO:0000256" key="5">
    <source>
        <dbReference type="ARBA" id="ARBA00022806"/>
    </source>
</evidence>
<organism evidence="17 18">
    <name type="scientific">Candidatus Scybalenecus merdavium</name>
    <dbReference type="NCBI Taxonomy" id="2840939"/>
    <lineage>
        <taxon>Bacteria</taxon>
        <taxon>Bacillati</taxon>
        <taxon>Bacillota</taxon>
        <taxon>Clostridia</taxon>
        <taxon>Eubacteriales</taxon>
        <taxon>Oscillospiraceae</taxon>
        <taxon>Oscillospiraceae incertae sedis</taxon>
        <taxon>Candidatus Scybalenecus</taxon>
    </lineage>
</organism>
<dbReference type="EC" id="5.6.2.4" evidence="11"/>
<dbReference type="CDD" id="cd18807">
    <property type="entry name" value="SF1_C_UvrD"/>
    <property type="match status" value="1"/>
</dbReference>
<dbReference type="Gene3D" id="1.10.486.10">
    <property type="entry name" value="PCRA, domain 4"/>
    <property type="match status" value="1"/>
</dbReference>
<keyword evidence="7" id="KW-0238">DNA-binding</keyword>
<comment type="similarity">
    <text evidence="1">Belongs to the helicase family. UvrD subfamily.</text>
</comment>
<sequence length="743" mass="83560">MPLNAMQQKAVETTEGPLLILAGAGSGKTTVLVNRVQYIIENGLALPWQVLAITFTNKAASEIRQRLTQAVGPEAESIWAFTFHSCCTRILRRYGERLGYTNHFTIYDTDDSRRVMKHCQKQLGIEERLLGHKAILAEISRAKDSLVPVEDFKTAAATDFRLSKIAACYELYQKELLKSDAMDFDDIIFNTVRLLQENDDVRELYQKQFHYVMVDEYQDTNHAQYVLTSLLAGGYNNICVVGDDDQSIYRFRGATIENILSFERQYDHAQVIRLEENYRSTQNILDAANHVIANNKNRKGKTLYTQSGQGDKVVLYTAEDERGEAAFIVDEIEKNVKSGMKFSDHAVLYRMNAQSRNIEMALTKSGIPHKIIGGHRFFDRKEIKDIIAYMAVVNNTSDDVRLQRIINVPRRAIGETTVANALDIASHLSLSLFEVCAHADEYAKTARAAGKLKAFTDMIRSIADTYAAGEETLGDLLEDILEKTQYLAYLREDEPEKYDDRAMNIQELKSMFVKYEEEDPDFGLSDFLEDVALVTDIDDYNADDDSVVLMTLHASKGLEFPVVFIPGMEEGIFPGTQSLYSPDECEEERRLAYVGITRARQKLYLINASHRMLFGTTNRNRASRFTAEIPASVTEVREQPREAFAGASHFGTPQKANPFAKSTPVGRATRPSGSAWQFGQVKNTAQPLSETLQVGDAVRHKVYGTGVILSARPMGNDTLLEVSFDKSGTKKMMANYSKLQKLG</sequence>
<evidence type="ECO:0000256" key="10">
    <source>
        <dbReference type="ARBA" id="ARBA00034617"/>
    </source>
</evidence>
<comment type="catalytic activity">
    <reaction evidence="10">
        <text>Couples ATP hydrolysis with the unwinding of duplex DNA by translocating in the 3'-5' direction.</text>
        <dbReference type="EC" id="5.6.2.4"/>
    </reaction>
</comment>